<accession>A0ABV2NHX6</accession>
<proteinExistence type="predicted"/>
<name>A0ABV2NHX6_9HYPH</name>
<organism evidence="2 3">
    <name type="scientific">Methylobacterium radiotolerans</name>
    <dbReference type="NCBI Taxonomy" id="31998"/>
    <lineage>
        <taxon>Bacteria</taxon>
        <taxon>Pseudomonadati</taxon>
        <taxon>Pseudomonadota</taxon>
        <taxon>Alphaproteobacteria</taxon>
        <taxon>Hyphomicrobiales</taxon>
        <taxon>Methylobacteriaceae</taxon>
        <taxon>Methylobacterium</taxon>
    </lineage>
</organism>
<keyword evidence="3" id="KW-1185">Reference proteome</keyword>
<evidence type="ECO:0000256" key="1">
    <source>
        <dbReference type="SAM" id="MobiDB-lite"/>
    </source>
</evidence>
<dbReference type="EMBL" id="JBEPNW010000002">
    <property type="protein sequence ID" value="MET3866108.1"/>
    <property type="molecule type" value="Genomic_DNA"/>
</dbReference>
<gene>
    <name evidence="2" type="ORF">ABIC20_003417</name>
</gene>
<evidence type="ECO:0000313" key="2">
    <source>
        <dbReference type="EMBL" id="MET3866108.1"/>
    </source>
</evidence>
<protein>
    <submittedName>
        <fullName evidence="2">Multidrug efflux pump subunit AcrA (Membrane-fusion protein)</fullName>
    </submittedName>
</protein>
<dbReference type="Proteomes" id="UP001549119">
    <property type="component" value="Unassembled WGS sequence"/>
</dbReference>
<comment type="caution">
    <text evidence="2">The sequence shown here is derived from an EMBL/GenBank/DDBJ whole genome shotgun (WGS) entry which is preliminary data.</text>
</comment>
<feature type="region of interest" description="Disordered" evidence="1">
    <location>
        <begin position="65"/>
        <end position="93"/>
    </location>
</feature>
<reference evidence="2 3" key="1">
    <citation type="submission" date="2024-06" db="EMBL/GenBank/DDBJ databases">
        <title>Genomics of switchgrass bacterial isolates.</title>
        <authorList>
            <person name="Shade A."/>
        </authorList>
    </citation>
    <scope>NUCLEOTIDE SEQUENCE [LARGE SCALE GENOMIC DNA]</scope>
    <source>
        <strain evidence="2 3">PvP084</strain>
    </source>
</reference>
<evidence type="ECO:0000313" key="3">
    <source>
        <dbReference type="Proteomes" id="UP001549119"/>
    </source>
</evidence>
<sequence length="93" mass="10100">MSSSQTHSRARANYDAAKAASAAAYRELVRARDASSAAFAHGTPDAIAAASAAEERAEVAYREAADDARIARDEREDAHDWDRPRDGFGNYRD</sequence>
<dbReference type="RefSeq" id="WP_043074446.1">
    <property type="nucleotide sequence ID" value="NZ_JAZBNP010000001.1"/>
</dbReference>